<dbReference type="AlphaFoldDB" id="A0A2P8H644"/>
<dbReference type="OrthoDB" id="2663766at2"/>
<feature type="coiled-coil region" evidence="1">
    <location>
        <begin position="42"/>
        <end position="93"/>
    </location>
</feature>
<evidence type="ECO:0000313" key="2">
    <source>
        <dbReference type="EMBL" id="PSL41697.1"/>
    </source>
</evidence>
<dbReference type="EMBL" id="PYAV01000018">
    <property type="protein sequence ID" value="PSL41697.1"/>
    <property type="molecule type" value="Genomic_DNA"/>
</dbReference>
<sequence>MIKRLSNSGHVINWNPAFEEEAKDAIKKVLSVEDIPEEPISNEKMKEVKQEYRKLIGDVENENELPETVKEKINRLEKENEDLELSQADQDDLIMKLMMEVDG</sequence>
<organism evidence="2 3">
    <name type="scientific">Salsuginibacillus halophilus</name>
    <dbReference type="NCBI Taxonomy" id="517424"/>
    <lineage>
        <taxon>Bacteria</taxon>
        <taxon>Bacillati</taxon>
        <taxon>Bacillota</taxon>
        <taxon>Bacilli</taxon>
        <taxon>Bacillales</taxon>
        <taxon>Bacillaceae</taxon>
        <taxon>Salsuginibacillus</taxon>
    </lineage>
</organism>
<proteinExistence type="predicted"/>
<evidence type="ECO:0000313" key="3">
    <source>
        <dbReference type="Proteomes" id="UP000242310"/>
    </source>
</evidence>
<comment type="caution">
    <text evidence="2">The sequence shown here is derived from an EMBL/GenBank/DDBJ whole genome shotgun (WGS) entry which is preliminary data.</text>
</comment>
<dbReference type="RefSeq" id="WP_106589874.1">
    <property type="nucleotide sequence ID" value="NZ_PYAV01000018.1"/>
</dbReference>
<reference evidence="2 3" key="1">
    <citation type="submission" date="2018-03" db="EMBL/GenBank/DDBJ databases">
        <title>Genomic Encyclopedia of Type Strains, Phase III (KMG-III): the genomes of soil and plant-associated and newly described type strains.</title>
        <authorList>
            <person name="Whitman W."/>
        </authorList>
    </citation>
    <scope>NUCLEOTIDE SEQUENCE [LARGE SCALE GENOMIC DNA]</scope>
    <source>
        <strain evidence="2 3">CGMCC 1.07653</strain>
    </source>
</reference>
<keyword evidence="3" id="KW-1185">Reference proteome</keyword>
<dbReference type="Proteomes" id="UP000242310">
    <property type="component" value="Unassembled WGS sequence"/>
</dbReference>
<keyword evidence="1" id="KW-0175">Coiled coil</keyword>
<evidence type="ECO:0000256" key="1">
    <source>
        <dbReference type="SAM" id="Coils"/>
    </source>
</evidence>
<name>A0A2P8H644_9BACI</name>
<gene>
    <name evidence="2" type="ORF">B0H94_11810</name>
</gene>
<protein>
    <submittedName>
        <fullName evidence="2">Uncharacterized protein</fullName>
    </submittedName>
</protein>
<accession>A0A2P8H644</accession>